<evidence type="ECO:0000256" key="1">
    <source>
        <dbReference type="SAM" id="Coils"/>
    </source>
</evidence>
<gene>
    <name evidence="3" type="ORF">METZ01_LOCUS192261</name>
</gene>
<protein>
    <submittedName>
        <fullName evidence="3">Uncharacterized protein</fullName>
    </submittedName>
</protein>
<organism evidence="3">
    <name type="scientific">marine metagenome</name>
    <dbReference type="NCBI Taxonomy" id="408172"/>
    <lineage>
        <taxon>unclassified sequences</taxon>
        <taxon>metagenomes</taxon>
        <taxon>ecological metagenomes</taxon>
    </lineage>
</organism>
<dbReference type="AlphaFoldDB" id="A0A382DPA9"/>
<evidence type="ECO:0000256" key="2">
    <source>
        <dbReference type="SAM" id="Phobius"/>
    </source>
</evidence>
<keyword evidence="2" id="KW-0472">Membrane</keyword>
<keyword evidence="2" id="KW-0812">Transmembrane</keyword>
<feature type="coiled-coil region" evidence="1">
    <location>
        <begin position="165"/>
        <end position="192"/>
    </location>
</feature>
<accession>A0A382DPA9</accession>
<reference evidence="3" key="1">
    <citation type="submission" date="2018-05" db="EMBL/GenBank/DDBJ databases">
        <authorList>
            <person name="Lanie J.A."/>
            <person name="Ng W.-L."/>
            <person name="Kazmierczak K.M."/>
            <person name="Andrzejewski T.M."/>
            <person name="Davidsen T.M."/>
            <person name="Wayne K.J."/>
            <person name="Tettelin H."/>
            <person name="Glass J.I."/>
            <person name="Rusch D."/>
            <person name="Podicherti R."/>
            <person name="Tsui H.-C.T."/>
            <person name="Winkler M.E."/>
        </authorList>
    </citation>
    <scope>NUCLEOTIDE SEQUENCE</scope>
</reference>
<evidence type="ECO:0000313" key="3">
    <source>
        <dbReference type="EMBL" id="SVB39407.1"/>
    </source>
</evidence>
<feature type="transmembrane region" description="Helical" evidence="2">
    <location>
        <begin position="83"/>
        <end position="104"/>
    </location>
</feature>
<proteinExistence type="predicted"/>
<keyword evidence="2" id="KW-1133">Transmembrane helix</keyword>
<dbReference type="EMBL" id="UINC01040060">
    <property type="protein sequence ID" value="SVB39407.1"/>
    <property type="molecule type" value="Genomic_DNA"/>
</dbReference>
<keyword evidence="1" id="KW-0175">Coiled coil</keyword>
<feature type="coiled-coil region" evidence="1">
    <location>
        <begin position="4"/>
        <end position="31"/>
    </location>
</feature>
<name>A0A382DPA9_9ZZZZ</name>
<sequence length="227" mass="26248">MKTITTHSNKLEKANRRLAETVDDLNDSRASESILRSKILEKEISLQELKRDSRWKEINATKKELAAKKAKISIFLLNPKLKAISFIFFYLSWLLFVIFFAFLSLYVVSISTPQIHIFAFITTVLVAWKRKELAGEKYSPIWVLEAKLNNLESLEGISENLWKGRKKIESKLKGLNKELSELKNDIKETSFHRDSTKKEIKLLEKEIAPLWDSIAHLIPFSTALEKA</sequence>